<proteinExistence type="predicted"/>
<evidence type="ECO:0000256" key="1">
    <source>
        <dbReference type="ARBA" id="ARBA00022679"/>
    </source>
</evidence>
<keyword evidence="1" id="KW-0808">Transferase</keyword>
<dbReference type="SUPFAM" id="SSF52402">
    <property type="entry name" value="Adenine nucleotide alpha hydrolases-like"/>
    <property type="match status" value="1"/>
</dbReference>
<dbReference type="InterPro" id="IPR027417">
    <property type="entry name" value="P-loop_NTPase"/>
</dbReference>
<dbReference type="EMBL" id="CP115859">
    <property type="protein sequence ID" value="WBV60667.1"/>
    <property type="molecule type" value="Genomic_DNA"/>
</dbReference>
<keyword evidence="6" id="KW-1185">Reference proteome</keyword>
<evidence type="ECO:0000313" key="5">
    <source>
        <dbReference type="EMBL" id="WBV60667.1"/>
    </source>
</evidence>
<dbReference type="InterPro" id="IPR052023">
    <property type="entry name" value="Histidine_kinase_KdpD"/>
</dbReference>
<evidence type="ECO:0000256" key="3">
    <source>
        <dbReference type="ARBA" id="ARBA00023012"/>
    </source>
</evidence>
<dbReference type="InterPro" id="IPR003852">
    <property type="entry name" value="Sig_transdc_His_kinase_KdpD_N"/>
</dbReference>
<name>A0ABY7QM09_9FLAO</name>
<reference evidence="5 6" key="1">
    <citation type="submission" date="2023-01" db="EMBL/GenBank/DDBJ databases">
        <title>Complete genome of Chryseobacterium camelliae VAN22-5A.</title>
        <authorList>
            <person name="Zong G."/>
            <person name="Cao G."/>
        </authorList>
    </citation>
    <scope>NUCLEOTIDE SEQUENCE [LARGE SCALE GENOMIC DNA]</scope>
    <source>
        <strain evidence="5 6">VAN22-5A</strain>
    </source>
</reference>
<dbReference type="SUPFAM" id="SSF52540">
    <property type="entry name" value="P-loop containing nucleoside triphosphate hydrolases"/>
    <property type="match status" value="1"/>
</dbReference>
<evidence type="ECO:0000256" key="2">
    <source>
        <dbReference type="ARBA" id="ARBA00022777"/>
    </source>
</evidence>
<keyword evidence="3" id="KW-0902">Two-component regulatory system</keyword>
<dbReference type="PANTHER" id="PTHR45569">
    <property type="entry name" value="SENSOR PROTEIN KDPD"/>
    <property type="match status" value="1"/>
</dbReference>
<dbReference type="Pfam" id="PF02702">
    <property type="entry name" value="KdpD"/>
    <property type="match status" value="1"/>
</dbReference>
<feature type="domain" description="Signal transduction histidine kinase osmosensitive K+ channel sensor N-terminal" evidence="4">
    <location>
        <begin position="33"/>
        <end position="242"/>
    </location>
</feature>
<dbReference type="Proteomes" id="UP001210978">
    <property type="component" value="Chromosome"/>
</dbReference>
<gene>
    <name evidence="5" type="ORF">PFY12_00780</name>
</gene>
<accession>A0ABY7QM09</accession>
<keyword evidence="2" id="KW-0418">Kinase</keyword>
<dbReference type="Gene3D" id="3.40.50.300">
    <property type="entry name" value="P-loop containing nucleotide triphosphate hydrolases"/>
    <property type="match status" value="1"/>
</dbReference>
<sequence length="388" mass="44195">MSDKIKLKTIKKYNMSEGGNSAEDFLTLIKNSRRGKFKVYIGMSAGVGKTYRMLQEAHALLENGIDVKIGYIETHNRKETHALLEGLSIIPRRKLFYKGKELEELDVQAVLNLRPEVVIVDELAHTNIEGSKNEKRWQDVMEILDSGINVISAVNIQHIESLNEEVKSITDIEVKERIPDSMLSQADEVVNIDLTAEELINRLKAGKIYDQAKINSALNNFFKSESILQLRELALKEVASQVTRKVESEVTIHKAIKKERFLACISSNEKTAKNVIRKTARLANYYNSQWYLLYVQIPRESSDKIALDKQRHLINNFKLATELGAEIIKVENPNVAHTIMEQCEERKITTVCIGKPHLNLWKIILATDTFNSLLNKLSQENIDLVILS</sequence>
<evidence type="ECO:0000259" key="4">
    <source>
        <dbReference type="Pfam" id="PF02702"/>
    </source>
</evidence>
<organism evidence="5 6">
    <name type="scientific">Chryseobacterium camelliae</name>
    <dbReference type="NCBI Taxonomy" id="1265445"/>
    <lineage>
        <taxon>Bacteria</taxon>
        <taxon>Pseudomonadati</taxon>
        <taxon>Bacteroidota</taxon>
        <taxon>Flavobacteriia</taxon>
        <taxon>Flavobacteriales</taxon>
        <taxon>Weeksellaceae</taxon>
        <taxon>Chryseobacterium group</taxon>
        <taxon>Chryseobacterium</taxon>
    </lineage>
</organism>
<dbReference type="PANTHER" id="PTHR45569:SF1">
    <property type="entry name" value="SENSOR PROTEIN KDPD"/>
    <property type="match status" value="1"/>
</dbReference>
<evidence type="ECO:0000313" key="6">
    <source>
        <dbReference type="Proteomes" id="UP001210978"/>
    </source>
</evidence>
<protein>
    <submittedName>
        <fullName evidence="5">Sensor protein KdpD</fullName>
    </submittedName>
</protein>